<dbReference type="AlphaFoldDB" id="A0A401GGT5"/>
<feature type="chain" id="PRO_5019394286" evidence="1">
    <location>
        <begin position="22"/>
        <end position="144"/>
    </location>
</feature>
<gene>
    <name evidence="2" type="ORF">SCP_0311350</name>
</gene>
<name>A0A401GGT5_9APHY</name>
<sequence>MRFSIRSTLLICALAFGVAQASPAPAALERRGEATVEEATSKAPDADISYPNYNSILFFNGENCGGSQDTVDIGGLGLNQCYTPNFPYESIMAYSPSGSTWDLTIFACEGGDCQNSVQLPNLNVCYNTLYGGDPAYFFTFYFES</sequence>
<reference evidence="2 3" key="1">
    <citation type="journal article" date="2018" name="Sci. Rep.">
        <title>Genome sequence of the cauliflower mushroom Sparassis crispa (Hanabiratake) and its association with beneficial usage.</title>
        <authorList>
            <person name="Kiyama R."/>
            <person name="Furutani Y."/>
            <person name="Kawaguchi K."/>
            <person name="Nakanishi T."/>
        </authorList>
    </citation>
    <scope>NUCLEOTIDE SEQUENCE [LARGE SCALE GENOMIC DNA]</scope>
</reference>
<comment type="caution">
    <text evidence="2">The sequence shown here is derived from an EMBL/GenBank/DDBJ whole genome shotgun (WGS) entry which is preliminary data.</text>
</comment>
<proteinExistence type="predicted"/>
<dbReference type="GeneID" id="38778323"/>
<accession>A0A401GGT5</accession>
<evidence type="ECO:0000313" key="3">
    <source>
        <dbReference type="Proteomes" id="UP000287166"/>
    </source>
</evidence>
<dbReference type="InParanoid" id="A0A401GGT5"/>
<dbReference type="RefSeq" id="XP_027612319.1">
    <property type="nucleotide sequence ID" value="XM_027756518.1"/>
</dbReference>
<keyword evidence="1" id="KW-0732">Signal</keyword>
<organism evidence="2 3">
    <name type="scientific">Sparassis crispa</name>
    <dbReference type="NCBI Taxonomy" id="139825"/>
    <lineage>
        <taxon>Eukaryota</taxon>
        <taxon>Fungi</taxon>
        <taxon>Dikarya</taxon>
        <taxon>Basidiomycota</taxon>
        <taxon>Agaricomycotina</taxon>
        <taxon>Agaricomycetes</taxon>
        <taxon>Polyporales</taxon>
        <taxon>Sparassidaceae</taxon>
        <taxon>Sparassis</taxon>
    </lineage>
</organism>
<keyword evidence="3" id="KW-1185">Reference proteome</keyword>
<feature type="signal peptide" evidence="1">
    <location>
        <begin position="1"/>
        <end position="21"/>
    </location>
</feature>
<dbReference type="EMBL" id="BFAD01000003">
    <property type="protein sequence ID" value="GBE81406.1"/>
    <property type="molecule type" value="Genomic_DNA"/>
</dbReference>
<evidence type="ECO:0000256" key="1">
    <source>
        <dbReference type="SAM" id="SignalP"/>
    </source>
</evidence>
<evidence type="ECO:0000313" key="2">
    <source>
        <dbReference type="EMBL" id="GBE81406.1"/>
    </source>
</evidence>
<protein>
    <submittedName>
        <fullName evidence="2">Uncharacterized protein</fullName>
    </submittedName>
</protein>
<dbReference type="Proteomes" id="UP000287166">
    <property type="component" value="Unassembled WGS sequence"/>
</dbReference>
<dbReference type="OrthoDB" id="2955493at2759"/>